<sequence length="137" mass="15574">MARRRNTTTNMETMVTPATGVQQTLSPLNFGSYIPGQFRSIQDEEEHDDESEDECNSVLSDHGKKPATDSYWSATLIGYILGDTPYEKSTEKYVTAMWNFMKKPQILYHTDGKELRVHYYGSVVGEFSKFTSRGLVS</sequence>
<feature type="region of interest" description="Disordered" evidence="1">
    <location>
        <begin position="39"/>
        <end position="67"/>
    </location>
</feature>
<organism evidence="2 3">
    <name type="scientific">Solanum bulbocastanum</name>
    <name type="common">Wild potato</name>
    <dbReference type="NCBI Taxonomy" id="147425"/>
    <lineage>
        <taxon>Eukaryota</taxon>
        <taxon>Viridiplantae</taxon>
        <taxon>Streptophyta</taxon>
        <taxon>Embryophyta</taxon>
        <taxon>Tracheophyta</taxon>
        <taxon>Spermatophyta</taxon>
        <taxon>Magnoliopsida</taxon>
        <taxon>eudicotyledons</taxon>
        <taxon>Gunneridae</taxon>
        <taxon>Pentapetalae</taxon>
        <taxon>asterids</taxon>
        <taxon>lamiids</taxon>
        <taxon>Solanales</taxon>
        <taxon>Solanaceae</taxon>
        <taxon>Solanoideae</taxon>
        <taxon>Solaneae</taxon>
        <taxon>Solanum</taxon>
    </lineage>
</organism>
<feature type="region of interest" description="Disordered" evidence="1">
    <location>
        <begin position="1"/>
        <end position="20"/>
    </location>
</feature>
<keyword evidence="3" id="KW-1185">Reference proteome</keyword>
<proteinExistence type="predicted"/>
<dbReference type="AlphaFoldDB" id="A0AAN8TSD7"/>
<feature type="compositionally biased region" description="Acidic residues" evidence="1">
    <location>
        <begin position="43"/>
        <end position="55"/>
    </location>
</feature>
<feature type="compositionally biased region" description="Low complexity" evidence="1">
    <location>
        <begin position="7"/>
        <end position="19"/>
    </location>
</feature>
<dbReference type="Proteomes" id="UP001371456">
    <property type="component" value="Unassembled WGS sequence"/>
</dbReference>
<accession>A0AAN8TSD7</accession>
<dbReference type="EMBL" id="JBANQN010000003">
    <property type="protein sequence ID" value="KAK6793743.1"/>
    <property type="molecule type" value="Genomic_DNA"/>
</dbReference>
<comment type="caution">
    <text evidence="2">The sequence shown here is derived from an EMBL/GenBank/DDBJ whole genome shotgun (WGS) entry which is preliminary data.</text>
</comment>
<evidence type="ECO:0000313" key="3">
    <source>
        <dbReference type="Proteomes" id="UP001371456"/>
    </source>
</evidence>
<gene>
    <name evidence="2" type="ORF">RDI58_007196</name>
</gene>
<reference evidence="2 3" key="1">
    <citation type="submission" date="2024-02" db="EMBL/GenBank/DDBJ databases">
        <title>de novo genome assembly of Solanum bulbocastanum strain 11H21.</title>
        <authorList>
            <person name="Hosaka A.J."/>
        </authorList>
    </citation>
    <scope>NUCLEOTIDE SEQUENCE [LARGE SCALE GENOMIC DNA]</scope>
    <source>
        <tissue evidence="2">Young leaves</tissue>
    </source>
</reference>
<evidence type="ECO:0000313" key="2">
    <source>
        <dbReference type="EMBL" id="KAK6793743.1"/>
    </source>
</evidence>
<protein>
    <submittedName>
        <fullName evidence="2">Uncharacterized protein</fullName>
    </submittedName>
</protein>
<evidence type="ECO:0000256" key="1">
    <source>
        <dbReference type="SAM" id="MobiDB-lite"/>
    </source>
</evidence>
<name>A0AAN8TSD7_SOLBU</name>